<dbReference type="InterPro" id="IPR035500">
    <property type="entry name" value="NHR-like_dom_sf"/>
</dbReference>
<accession>A0ABV0MZP3</accession>
<dbReference type="Pfam" id="PF00104">
    <property type="entry name" value="Hormone_recep"/>
    <property type="match status" value="1"/>
</dbReference>
<dbReference type="SUPFAM" id="SSF48508">
    <property type="entry name" value="Nuclear receptor ligand-binding domain"/>
    <property type="match status" value="1"/>
</dbReference>
<evidence type="ECO:0000313" key="7">
    <source>
        <dbReference type="EMBL" id="MEQ2164598.1"/>
    </source>
</evidence>
<evidence type="ECO:0000259" key="6">
    <source>
        <dbReference type="PROSITE" id="PS51843"/>
    </source>
</evidence>
<feature type="domain" description="NR LBD" evidence="6">
    <location>
        <begin position="1"/>
        <end position="175"/>
    </location>
</feature>
<sequence>FRGLPIEDQITLIQYSWMCLSSFCLSWRSYKHTNGQMLYFAPDLIFNEERMRQSAMYDLCLGMRQISQEFVRLQLTYDEFLSMKVLLLLSTVPKEGLKNQAAFEEMRVNYIKELRRSVGKATNNSGQTWQRFFQLTKLLDAMHDVSFPDPVYTKTALPSKPNLYVKPLLSELLPLWVFTLRGKVE</sequence>
<feature type="non-terminal residue" evidence="7">
    <location>
        <position position="1"/>
    </location>
</feature>
<evidence type="ECO:0000256" key="1">
    <source>
        <dbReference type="ARBA" id="ARBA00023015"/>
    </source>
</evidence>
<protein>
    <submittedName>
        <fullName evidence="7">Mineralocorticoid receptor</fullName>
    </submittedName>
</protein>
<proteinExistence type="predicted"/>
<evidence type="ECO:0000256" key="4">
    <source>
        <dbReference type="ARBA" id="ARBA00023170"/>
    </source>
</evidence>
<comment type="caution">
    <text evidence="7">The sequence shown here is derived from an EMBL/GenBank/DDBJ whole genome shotgun (WGS) entry which is preliminary data.</text>
</comment>
<keyword evidence="2" id="KW-0238">DNA-binding</keyword>
<dbReference type="Gene3D" id="1.10.565.10">
    <property type="entry name" value="Retinoid X Receptor"/>
    <property type="match status" value="1"/>
</dbReference>
<keyword evidence="1" id="KW-0805">Transcription regulation</keyword>
<dbReference type="InterPro" id="IPR000536">
    <property type="entry name" value="Nucl_hrmn_rcpt_lig-bd"/>
</dbReference>
<keyword evidence="5" id="KW-0539">Nucleus</keyword>
<dbReference type="PROSITE" id="PS51843">
    <property type="entry name" value="NR_LBD"/>
    <property type="match status" value="1"/>
</dbReference>
<dbReference type="PANTHER" id="PTHR48092">
    <property type="entry name" value="KNIRPS-RELATED PROTEIN-RELATED"/>
    <property type="match status" value="1"/>
</dbReference>
<dbReference type="Proteomes" id="UP001476798">
    <property type="component" value="Unassembled WGS sequence"/>
</dbReference>
<evidence type="ECO:0000256" key="3">
    <source>
        <dbReference type="ARBA" id="ARBA00023163"/>
    </source>
</evidence>
<evidence type="ECO:0000313" key="8">
    <source>
        <dbReference type="Proteomes" id="UP001476798"/>
    </source>
</evidence>
<keyword evidence="3" id="KW-0804">Transcription</keyword>
<dbReference type="SMART" id="SM00430">
    <property type="entry name" value="HOLI"/>
    <property type="match status" value="1"/>
</dbReference>
<evidence type="ECO:0000256" key="5">
    <source>
        <dbReference type="ARBA" id="ARBA00023242"/>
    </source>
</evidence>
<keyword evidence="8" id="KW-1185">Reference proteome</keyword>
<gene>
    <name evidence="7" type="primary">NR3C2_1</name>
    <name evidence="7" type="ORF">GOODEAATRI_008317</name>
</gene>
<dbReference type="InterPro" id="IPR050200">
    <property type="entry name" value="Nuclear_hormone_rcpt_NR3"/>
</dbReference>
<evidence type="ECO:0000256" key="2">
    <source>
        <dbReference type="ARBA" id="ARBA00023125"/>
    </source>
</evidence>
<dbReference type="EMBL" id="JAHRIO010020431">
    <property type="protein sequence ID" value="MEQ2164598.1"/>
    <property type="molecule type" value="Genomic_DNA"/>
</dbReference>
<reference evidence="7 8" key="1">
    <citation type="submission" date="2021-06" db="EMBL/GenBank/DDBJ databases">
        <authorList>
            <person name="Palmer J.M."/>
        </authorList>
    </citation>
    <scope>NUCLEOTIDE SEQUENCE [LARGE SCALE GENOMIC DNA]</scope>
    <source>
        <strain evidence="7 8">GA_2019</strain>
        <tissue evidence="7">Muscle</tissue>
    </source>
</reference>
<keyword evidence="4 7" id="KW-0675">Receptor</keyword>
<name>A0ABV0MZP3_9TELE</name>
<organism evidence="7 8">
    <name type="scientific">Goodea atripinnis</name>
    <dbReference type="NCBI Taxonomy" id="208336"/>
    <lineage>
        <taxon>Eukaryota</taxon>
        <taxon>Metazoa</taxon>
        <taxon>Chordata</taxon>
        <taxon>Craniata</taxon>
        <taxon>Vertebrata</taxon>
        <taxon>Euteleostomi</taxon>
        <taxon>Actinopterygii</taxon>
        <taxon>Neopterygii</taxon>
        <taxon>Teleostei</taxon>
        <taxon>Neoteleostei</taxon>
        <taxon>Acanthomorphata</taxon>
        <taxon>Ovalentaria</taxon>
        <taxon>Atherinomorphae</taxon>
        <taxon>Cyprinodontiformes</taxon>
        <taxon>Goodeidae</taxon>
        <taxon>Goodea</taxon>
    </lineage>
</organism>